<organism evidence="2 3">
    <name type="scientific">Castilleja foliolosa</name>
    <dbReference type="NCBI Taxonomy" id="1961234"/>
    <lineage>
        <taxon>Eukaryota</taxon>
        <taxon>Viridiplantae</taxon>
        <taxon>Streptophyta</taxon>
        <taxon>Embryophyta</taxon>
        <taxon>Tracheophyta</taxon>
        <taxon>Spermatophyta</taxon>
        <taxon>Magnoliopsida</taxon>
        <taxon>eudicotyledons</taxon>
        <taxon>Gunneridae</taxon>
        <taxon>Pentapetalae</taxon>
        <taxon>asterids</taxon>
        <taxon>lamiids</taxon>
        <taxon>Lamiales</taxon>
        <taxon>Orobanchaceae</taxon>
        <taxon>Pedicularideae</taxon>
        <taxon>Castillejinae</taxon>
        <taxon>Castilleja</taxon>
    </lineage>
</organism>
<dbReference type="AlphaFoldDB" id="A0ABD3EG11"/>
<dbReference type="PANTHER" id="PTHR21556:SF2">
    <property type="entry name" value="TRESLIN"/>
    <property type="match status" value="1"/>
</dbReference>
<dbReference type="Proteomes" id="UP001632038">
    <property type="component" value="Unassembled WGS sequence"/>
</dbReference>
<feature type="compositionally biased region" description="Basic and acidic residues" evidence="1">
    <location>
        <begin position="331"/>
        <end position="342"/>
    </location>
</feature>
<dbReference type="InterPro" id="IPR026153">
    <property type="entry name" value="Treslin"/>
</dbReference>
<reference evidence="3" key="1">
    <citation type="journal article" date="2024" name="IScience">
        <title>Strigolactones Initiate the Formation of Haustorium-like Structures in Castilleja.</title>
        <authorList>
            <person name="Buerger M."/>
            <person name="Peterson D."/>
            <person name="Chory J."/>
        </authorList>
    </citation>
    <scope>NUCLEOTIDE SEQUENCE [LARGE SCALE GENOMIC DNA]</scope>
</reference>
<sequence>MNGGLSETLLVRECFQQSGKNKTDSGDDSFADGVLAMLHGEMGGMERKKSQKNLYHKMTRGSFVKAALEGSNFDLFQLYVARYFEKLKKVNTAWIQAHGGIIRACNEISSKPSPAKDGAQPVSKSETSETYIENLSKKIQHGLESGMDLQNLAECAVKSSVQWFHHNREIENNSEGQQQSVNISDDSYGEVVGGKIIELLLRSPKEMKKIQQDFDSYSSDNIVREYEMQILLQIEILRSDVSAMLGESRKKKLLKQICALLEIIQYLVEGGIHGHVSLYDDIERTIRSRYSNELDDIVNKIYIKMDLLPFGDEEQAPSFVFNSEDSNQSWRDNKHDKNEKAEPNSINNSFSTEGDSSQPPPTNACDR</sequence>
<accession>A0ABD3EG11</accession>
<feature type="compositionally biased region" description="Polar residues" evidence="1">
    <location>
        <begin position="344"/>
        <end position="357"/>
    </location>
</feature>
<gene>
    <name evidence="2" type="ORF">CASFOL_002797</name>
</gene>
<evidence type="ECO:0000313" key="2">
    <source>
        <dbReference type="EMBL" id="KAL3653116.1"/>
    </source>
</evidence>
<evidence type="ECO:0000256" key="1">
    <source>
        <dbReference type="SAM" id="MobiDB-lite"/>
    </source>
</evidence>
<evidence type="ECO:0000313" key="3">
    <source>
        <dbReference type="Proteomes" id="UP001632038"/>
    </source>
</evidence>
<proteinExistence type="predicted"/>
<comment type="caution">
    <text evidence="2">The sequence shown here is derived from an EMBL/GenBank/DDBJ whole genome shotgun (WGS) entry which is preliminary data.</text>
</comment>
<name>A0ABD3EG11_9LAMI</name>
<feature type="compositionally biased region" description="Pro residues" evidence="1">
    <location>
        <begin position="358"/>
        <end position="367"/>
    </location>
</feature>
<keyword evidence="3" id="KW-1185">Reference proteome</keyword>
<dbReference type="PANTHER" id="PTHR21556">
    <property type="entry name" value="TRESLIN"/>
    <property type="match status" value="1"/>
</dbReference>
<feature type="region of interest" description="Disordered" evidence="1">
    <location>
        <begin position="322"/>
        <end position="367"/>
    </location>
</feature>
<dbReference type="EMBL" id="JAVIJP010000005">
    <property type="protein sequence ID" value="KAL3653116.1"/>
    <property type="molecule type" value="Genomic_DNA"/>
</dbReference>
<protein>
    <submittedName>
        <fullName evidence="2">Uncharacterized protein</fullName>
    </submittedName>
</protein>